<organism evidence="2 3">
    <name type="scientific">Desulfofarcimen acetoxidans (strain ATCC 49208 / DSM 771 / KCTC 5769 / VKM B-1644 / 5575)</name>
    <name type="common">Desulfotomaculum acetoxidans</name>
    <dbReference type="NCBI Taxonomy" id="485916"/>
    <lineage>
        <taxon>Bacteria</taxon>
        <taxon>Bacillati</taxon>
        <taxon>Bacillota</taxon>
        <taxon>Clostridia</taxon>
        <taxon>Eubacteriales</taxon>
        <taxon>Peptococcaceae</taxon>
        <taxon>Desulfofarcimen</taxon>
    </lineage>
</organism>
<keyword evidence="1" id="KW-0472">Membrane</keyword>
<gene>
    <name evidence="2" type="ordered locus">Dtox_2091</name>
</gene>
<dbReference type="RefSeq" id="WP_015757624.1">
    <property type="nucleotide sequence ID" value="NC_013216.1"/>
</dbReference>
<dbReference type="eggNOG" id="ENOG5030938">
    <property type="taxonomic scope" value="Bacteria"/>
</dbReference>
<dbReference type="STRING" id="485916.Dtox_2091"/>
<dbReference type="KEGG" id="dae:Dtox_2091"/>
<name>C8VZ10_DESAS</name>
<keyword evidence="3" id="KW-1185">Reference proteome</keyword>
<evidence type="ECO:0000313" key="3">
    <source>
        <dbReference type="Proteomes" id="UP000002217"/>
    </source>
</evidence>
<feature type="transmembrane region" description="Helical" evidence="1">
    <location>
        <begin position="6"/>
        <end position="26"/>
    </location>
</feature>
<reference evidence="2 3" key="1">
    <citation type="journal article" date="2009" name="Stand. Genomic Sci.">
        <title>Complete genome sequence of Desulfotomaculum acetoxidans type strain (5575).</title>
        <authorList>
            <person name="Spring S."/>
            <person name="Lapidus A."/>
            <person name="Schroder M."/>
            <person name="Gleim D."/>
            <person name="Sims D."/>
            <person name="Meincke L."/>
            <person name="Glavina Del Rio T."/>
            <person name="Tice H."/>
            <person name="Copeland A."/>
            <person name="Cheng J.F."/>
            <person name="Lucas S."/>
            <person name="Chen F."/>
            <person name="Nolan M."/>
            <person name="Bruce D."/>
            <person name="Goodwin L."/>
            <person name="Pitluck S."/>
            <person name="Ivanova N."/>
            <person name="Mavromatis K."/>
            <person name="Mikhailova N."/>
            <person name="Pati A."/>
            <person name="Chen A."/>
            <person name="Palaniappan K."/>
            <person name="Land M."/>
            <person name="Hauser L."/>
            <person name="Chang Y.J."/>
            <person name="Jeffries C.D."/>
            <person name="Chain P."/>
            <person name="Saunders E."/>
            <person name="Brettin T."/>
            <person name="Detter J.C."/>
            <person name="Goker M."/>
            <person name="Bristow J."/>
            <person name="Eisen J.A."/>
            <person name="Markowitz V."/>
            <person name="Hugenholtz P."/>
            <person name="Kyrpides N.C."/>
            <person name="Klenk H.P."/>
            <person name="Han C."/>
        </authorList>
    </citation>
    <scope>NUCLEOTIDE SEQUENCE [LARGE SCALE GENOMIC DNA]</scope>
    <source>
        <strain evidence="3">ATCC 49208 / DSM 771 / VKM B-1644</strain>
    </source>
</reference>
<dbReference type="Pfam" id="PF11167">
    <property type="entry name" value="DUF2953"/>
    <property type="match status" value="1"/>
</dbReference>
<evidence type="ECO:0000313" key="2">
    <source>
        <dbReference type="EMBL" id="ACV62920.1"/>
    </source>
</evidence>
<dbReference type="OrthoDB" id="1953500at2"/>
<evidence type="ECO:0000256" key="1">
    <source>
        <dbReference type="SAM" id="Phobius"/>
    </source>
</evidence>
<dbReference type="InterPro" id="IPR021338">
    <property type="entry name" value="DUF2953"/>
</dbReference>
<dbReference type="EMBL" id="CP001720">
    <property type="protein sequence ID" value="ACV62920.1"/>
    <property type="molecule type" value="Genomic_DNA"/>
</dbReference>
<dbReference type="HOGENOM" id="CLU_097083_2_0_9"/>
<accession>C8VZ10</accession>
<proteinExistence type="predicted"/>
<protein>
    <recommendedName>
        <fullName evidence="4">DUF2953 domain-containing protein</fullName>
    </recommendedName>
</protein>
<keyword evidence="1" id="KW-0812">Transmembrane</keyword>
<evidence type="ECO:0008006" key="4">
    <source>
        <dbReference type="Google" id="ProtNLM"/>
    </source>
</evidence>
<feature type="transmembrane region" description="Helical" evidence="1">
    <location>
        <begin position="181"/>
        <end position="204"/>
    </location>
</feature>
<keyword evidence="1" id="KW-1133">Transmembrane helix</keyword>
<dbReference type="Proteomes" id="UP000002217">
    <property type="component" value="Chromosome"/>
</dbReference>
<dbReference type="AlphaFoldDB" id="C8VZ10"/>
<sequence>MKILAILFICFIIISVLILILLFLPLKIRLKFLREKNNDFLSIRISFFHGLLKYKLDIPKINLLLFQSALKLEAETVGDNLAGNDVHKKYSLGYLYKKFFNWYPEIKDYMEAGKYLLKKVVPRDIKWRTEFGFSDAALTGISAGILWAVKSSLLSVLYRIFAPTTRLPEIKIIPRFNEKTLQINLDCIFDVKIGYIMITALIILKIYFQHLLYKNVCYLRGVFGGRTTAPN</sequence>